<dbReference type="EMBL" id="JACIBX010000001">
    <property type="protein sequence ID" value="MBB3710972.1"/>
    <property type="molecule type" value="Genomic_DNA"/>
</dbReference>
<feature type="region of interest" description="Disordered" evidence="1">
    <location>
        <begin position="22"/>
        <end position="105"/>
    </location>
</feature>
<comment type="caution">
    <text evidence="3">The sequence shown here is derived from an EMBL/GenBank/DDBJ whole genome shotgun (WGS) entry which is preliminary data.</text>
</comment>
<sequence length="249" mass="25338">MSNRLTLLASAALLALAAPLTAQEAATPAPTEQSDAPADAAPAETPAAPEAPTEAEAPADAETPAEADVPSETEAPAAEAPTAEAPAAEAPAAPEGERPGQPYVAETHGDWSLRCMRVPEGEAEPCQLYQLLEDGEGNAVAEVTVLPLNAESQAAAGVTVVAPLETLLTEQLSVSIDGGQAARYPFGFCNRAGCVARFGLSQPQLDAFKRGAKGTLRIVPAAAPDQEVLLDMSLSGFTAGFAAVSERAQ</sequence>
<dbReference type="Proteomes" id="UP000576152">
    <property type="component" value="Unassembled WGS sequence"/>
</dbReference>
<feature type="signal peptide" evidence="2">
    <location>
        <begin position="1"/>
        <end position="22"/>
    </location>
</feature>
<name>A0ABR6HK93_9RHOB</name>
<accession>A0ABR6HK93</accession>
<dbReference type="InterPro" id="IPR038696">
    <property type="entry name" value="IalB_sf"/>
</dbReference>
<proteinExistence type="predicted"/>
<protein>
    <submittedName>
        <fullName evidence="3">Invasion protein IalB</fullName>
    </submittedName>
</protein>
<dbReference type="RefSeq" id="WP_183469580.1">
    <property type="nucleotide sequence ID" value="NZ_JACIBX010000001.1"/>
</dbReference>
<feature type="chain" id="PRO_5045164256" evidence="2">
    <location>
        <begin position="23"/>
        <end position="249"/>
    </location>
</feature>
<gene>
    <name evidence="3" type="ORF">FHS00_000525</name>
</gene>
<feature type="compositionally biased region" description="Acidic residues" evidence="1">
    <location>
        <begin position="57"/>
        <end position="71"/>
    </location>
</feature>
<evidence type="ECO:0000256" key="2">
    <source>
        <dbReference type="SAM" id="SignalP"/>
    </source>
</evidence>
<evidence type="ECO:0000256" key="1">
    <source>
        <dbReference type="SAM" id="MobiDB-lite"/>
    </source>
</evidence>
<evidence type="ECO:0000313" key="4">
    <source>
        <dbReference type="Proteomes" id="UP000576152"/>
    </source>
</evidence>
<reference evidence="3 4" key="1">
    <citation type="submission" date="2020-08" db="EMBL/GenBank/DDBJ databases">
        <title>Genomic Encyclopedia of Type Strains, Phase III (KMG-III): the genomes of soil and plant-associated and newly described type strains.</title>
        <authorList>
            <person name="Whitman W."/>
        </authorList>
    </citation>
    <scope>NUCLEOTIDE SEQUENCE [LARGE SCALE GENOMIC DNA]</scope>
    <source>
        <strain evidence="3 4">CECT 8572</strain>
    </source>
</reference>
<dbReference type="InterPro" id="IPR010642">
    <property type="entry name" value="Invasion_prot_B"/>
</dbReference>
<keyword evidence="4" id="KW-1185">Reference proteome</keyword>
<keyword evidence="2" id="KW-0732">Signal</keyword>
<organism evidence="3 4">
    <name type="scientific">Limimaricola variabilis</name>
    <dbReference type="NCBI Taxonomy" id="1492771"/>
    <lineage>
        <taxon>Bacteria</taxon>
        <taxon>Pseudomonadati</taxon>
        <taxon>Pseudomonadota</taxon>
        <taxon>Alphaproteobacteria</taxon>
        <taxon>Rhodobacterales</taxon>
        <taxon>Paracoccaceae</taxon>
        <taxon>Limimaricola</taxon>
    </lineage>
</organism>
<feature type="compositionally biased region" description="Low complexity" evidence="1">
    <location>
        <begin position="72"/>
        <end position="94"/>
    </location>
</feature>
<evidence type="ECO:0000313" key="3">
    <source>
        <dbReference type="EMBL" id="MBB3710972.1"/>
    </source>
</evidence>
<dbReference type="Pfam" id="PF06776">
    <property type="entry name" value="IalB"/>
    <property type="match status" value="1"/>
</dbReference>
<feature type="compositionally biased region" description="Low complexity" evidence="1">
    <location>
        <begin position="22"/>
        <end position="56"/>
    </location>
</feature>
<dbReference type="Gene3D" id="2.60.40.1880">
    <property type="entry name" value="Invasion associated locus B (IalB) protein"/>
    <property type="match status" value="1"/>
</dbReference>